<dbReference type="EMBL" id="KN824296">
    <property type="protein sequence ID" value="KIM27937.1"/>
    <property type="molecule type" value="Genomic_DNA"/>
</dbReference>
<evidence type="ECO:0000313" key="12">
    <source>
        <dbReference type="Proteomes" id="UP000054097"/>
    </source>
</evidence>
<dbReference type="EC" id="2.3.2.27" evidence="2"/>
<feature type="compositionally biased region" description="Low complexity" evidence="9">
    <location>
        <begin position="567"/>
        <end position="587"/>
    </location>
</feature>
<dbReference type="PROSITE" id="PS50089">
    <property type="entry name" value="ZF_RING_2"/>
    <property type="match status" value="1"/>
</dbReference>
<feature type="region of interest" description="Disordered" evidence="9">
    <location>
        <begin position="116"/>
        <end position="254"/>
    </location>
</feature>
<dbReference type="OrthoDB" id="8062037at2759"/>
<dbReference type="Pfam" id="PF13639">
    <property type="entry name" value="zf-RING_2"/>
    <property type="match status" value="1"/>
</dbReference>
<dbReference type="STRING" id="933852.A0A0C2XFR8"/>
<evidence type="ECO:0000256" key="2">
    <source>
        <dbReference type="ARBA" id="ARBA00012483"/>
    </source>
</evidence>
<keyword evidence="6" id="KW-0833">Ubl conjugation pathway</keyword>
<feature type="compositionally biased region" description="Polar residues" evidence="9">
    <location>
        <begin position="201"/>
        <end position="244"/>
    </location>
</feature>
<feature type="compositionally biased region" description="Polar residues" evidence="9">
    <location>
        <begin position="516"/>
        <end position="549"/>
    </location>
</feature>
<gene>
    <name evidence="11" type="ORF">M408DRAFT_16522</name>
</gene>
<dbReference type="InterPro" id="IPR013083">
    <property type="entry name" value="Znf_RING/FYVE/PHD"/>
</dbReference>
<dbReference type="GO" id="GO:0061630">
    <property type="term" value="F:ubiquitin protein ligase activity"/>
    <property type="evidence" value="ECO:0007669"/>
    <property type="project" value="UniProtKB-EC"/>
</dbReference>
<name>A0A0C2XFR8_SERVB</name>
<dbReference type="PANTHER" id="PTHR22937">
    <property type="entry name" value="E3 UBIQUITIN-PROTEIN LIGASE RNF165"/>
    <property type="match status" value="1"/>
</dbReference>
<evidence type="ECO:0000256" key="4">
    <source>
        <dbReference type="ARBA" id="ARBA00022723"/>
    </source>
</evidence>
<sequence>MSQPRDGRVAPGIRTSSPPQVTLEPLTSFKRSLEEIGFDTGPGDELAHGPTPSHIIRNTSPIVVADSGYSEVSARSMLSRRRPSATAATAATTGTPPLLPPITSQRSHLLELISDFSPEPEQPRPIPIMESSSTGSPSASENEVFLPTTTSTTTRRPDPLRLPITEQARQRVANATPSTPASSSWSSSTATPLTRHIFRNSALQRTPTTPGAPSSLSQSGRTVTSAIPSQPRFSFEETVSSQRSPELPPIDTSDHGLSGLSTLLYTGPSTPAEVPRLQASSGLDGTRSAGPHTHAFIPRARSLLLARPFVESPSPPITAPPAVTIASTLGDNWEERAARFEEAIAPLRPTPPPQHQPHHRPSHIDTRFRMPYLPHPFEEVMSPSTPGESDDNDAASEFSWEDQRDAYWYIRDLNTVIDEREAESGERTPVLTVPVLPPILPSPLLVVDSGLDFDVPNPAGIVASEEETEWEADEVPSAWLREARRHLGRPVNPSTGAPPPLLELPNFSSTSLGLVEFSNGSGANPNSDATQAANAPSGNVTGPGRTSQDVLRRLPTEHLRQLRRAALRSVTSRSRSRSSMAPSVVSSDGEASRGGEIRAESVVSNEDIVVGVPPMLDEPFDRSVWRELEGRMQAHHHGHGHLRPAAEGSRVPPALDIRRQPRISLGPLSSGLHFDGEILGQREIINDTGSNVSVRSAVASPTPGTTNNSAHATEGELGEWRQLVEGSLSTQAVPVLALAAPHISTENHTRPGAAAAGNWRMRRLVTQAVRQTLNDYREGRLSEAQLENSLGVAMLEMRAEMDFTMSSAGHPHSTGLVSSPQPLRRTAEAEAFRLLDSVWSNSNSTTVQGMSREMEFMERSLLERSAEVVPRRSHSPLWDTDDPLSEFLSDVGFDGSYEALMELSEQLGVVPRGLSDTAFAALQTAPFKDIEPDLVAAMSPAMSTISHSEMGSVDLTASMTMSPTHTTFASPRIRRARTGKWVAQCSICLEEYKSEDICVTLECTHFFHQPCVRQWFTSASTCPLCRHPLPRN</sequence>
<evidence type="ECO:0000256" key="9">
    <source>
        <dbReference type="SAM" id="MobiDB-lite"/>
    </source>
</evidence>
<feature type="compositionally biased region" description="Low complexity" evidence="9">
    <location>
        <begin position="84"/>
        <end position="102"/>
    </location>
</feature>
<evidence type="ECO:0000313" key="11">
    <source>
        <dbReference type="EMBL" id="KIM27937.1"/>
    </source>
</evidence>
<dbReference type="PANTHER" id="PTHR22937:SF65">
    <property type="entry name" value="E3 UBIQUITIN-PROTEIN LIGASE ARK2C"/>
    <property type="match status" value="1"/>
</dbReference>
<dbReference type="CDD" id="cd16454">
    <property type="entry name" value="RING-H2_PA-TM-RING"/>
    <property type="match status" value="1"/>
</dbReference>
<feature type="region of interest" description="Disordered" evidence="9">
    <location>
        <begin position="516"/>
        <end position="551"/>
    </location>
</feature>
<comment type="catalytic activity">
    <reaction evidence="1">
        <text>S-ubiquitinyl-[E2 ubiquitin-conjugating enzyme]-L-cysteine + [acceptor protein]-L-lysine = [E2 ubiquitin-conjugating enzyme]-L-cysteine + N(6)-ubiquitinyl-[acceptor protein]-L-lysine.</text>
        <dbReference type="EC" id="2.3.2.27"/>
    </reaction>
</comment>
<feature type="domain" description="RING-type" evidence="10">
    <location>
        <begin position="985"/>
        <end position="1026"/>
    </location>
</feature>
<accession>A0A0C2XFR8</accession>
<protein>
    <recommendedName>
        <fullName evidence="2">RING-type E3 ubiquitin transferase</fullName>
        <ecNumber evidence="2">2.3.2.27</ecNumber>
    </recommendedName>
</protein>
<keyword evidence="3" id="KW-0808">Transferase</keyword>
<dbReference type="InterPro" id="IPR001841">
    <property type="entry name" value="Znf_RING"/>
</dbReference>
<keyword evidence="12" id="KW-1185">Reference proteome</keyword>
<feature type="compositionally biased region" description="Low complexity" evidence="9">
    <location>
        <begin position="175"/>
        <end position="192"/>
    </location>
</feature>
<evidence type="ECO:0000256" key="8">
    <source>
        <dbReference type="PROSITE-ProRule" id="PRU00175"/>
    </source>
</evidence>
<evidence type="ECO:0000259" key="10">
    <source>
        <dbReference type="PROSITE" id="PS50089"/>
    </source>
</evidence>
<keyword evidence="7" id="KW-0862">Zinc</keyword>
<organism evidence="11 12">
    <name type="scientific">Serendipita vermifera MAFF 305830</name>
    <dbReference type="NCBI Taxonomy" id="933852"/>
    <lineage>
        <taxon>Eukaryota</taxon>
        <taxon>Fungi</taxon>
        <taxon>Dikarya</taxon>
        <taxon>Basidiomycota</taxon>
        <taxon>Agaricomycotina</taxon>
        <taxon>Agaricomycetes</taxon>
        <taxon>Sebacinales</taxon>
        <taxon>Serendipitaceae</taxon>
        <taxon>Serendipita</taxon>
    </lineage>
</organism>
<dbReference type="AlphaFoldDB" id="A0A0C2XFR8"/>
<dbReference type="GO" id="GO:0008270">
    <property type="term" value="F:zinc ion binding"/>
    <property type="evidence" value="ECO:0007669"/>
    <property type="project" value="UniProtKB-KW"/>
</dbReference>
<keyword evidence="4" id="KW-0479">Metal-binding</keyword>
<dbReference type="SUPFAM" id="SSF57850">
    <property type="entry name" value="RING/U-box"/>
    <property type="match status" value="1"/>
</dbReference>
<feature type="region of interest" description="Disordered" evidence="9">
    <location>
        <begin position="1"/>
        <end position="22"/>
    </location>
</feature>
<evidence type="ECO:0000256" key="1">
    <source>
        <dbReference type="ARBA" id="ARBA00000900"/>
    </source>
</evidence>
<reference evidence="11 12" key="1">
    <citation type="submission" date="2014-04" db="EMBL/GenBank/DDBJ databases">
        <authorList>
            <consortium name="DOE Joint Genome Institute"/>
            <person name="Kuo A."/>
            <person name="Zuccaro A."/>
            <person name="Kohler A."/>
            <person name="Nagy L.G."/>
            <person name="Floudas D."/>
            <person name="Copeland A."/>
            <person name="Barry K.W."/>
            <person name="Cichocki N."/>
            <person name="Veneault-Fourrey C."/>
            <person name="LaButti K."/>
            <person name="Lindquist E.A."/>
            <person name="Lipzen A."/>
            <person name="Lundell T."/>
            <person name="Morin E."/>
            <person name="Murat C."/>
            <person name="Sun H."/>
            <person name="Tunlid A."/>
            <person name="Henrissat B."/>
            <person name="Grigoriev I.V."/>
            <person name="Hibbett D.S."/>
            <person name="Martin F."/>
            <person name="Nordberg H.P."/>
            <person name="Cantor M.N."/>
            <person name="Hua S.X."/>
        </authorList>
    </citation>
    <scope>NUCLEOTIDE SEQUENCE [LARGE SCALE GENOMIC DNA]</scope>
    <source>
        <strain evidence="11 12">MAFF 305830</strain>
    </source>
</reference>
<evidence type="ECO:0000256" key="5">
    <source>
        <dbReference type="ARBA" id="ARBA00022771"/>
    </source>
</evidence>
<reference evidence="12" key="2">
    <citation type="submission" date="2015-01" db="EMBL/GenBank/DDBJ databases">
        <title>Evolutionary Origins and Diversification of the Mycorrhizal Mutualists.</title>
        <authorList>
            <consortium name="DOE Joint Genome Institute"/>
            <consortium name="Mycorrhizal Genomics Consortium"/>
            <person name="Kohler A."/>
            <person name="Kuo A."/>
            <person name="Nagy L.G."/>
            <person name="Floudas D."/>
            <person name="Copeland A."/>
            <person name="Barry K.W."/>
            <person name="Cichocki N."/>
            <person name="Veneault-Fourrey C."/>
            <person name="LaButti K."/>
            <person name="Lindquist E.A."/>
            <person name="Lipzen A."/>
            <person name="Lundell T."/>
            <person name="Morin E."/>
            <person name="Murat C."/>
            <person name="Riley R."/>
            <person name="Ohm R."/>
            <person name="Sun H."/>
            <person name="Tunlid A."/>
            <person name="Henrissat B."/>
            <person name="Grigoriev I.V."/>
            <person name="Hibbett D.S."/>
            <person name="Martin F."/>
        </authorList>
    </citation>
    <scope>NUCLEOTIDE SEQUENCE [LARGE SCALE GENOMIC DNA]</scope>
    <source>
        <strain evidence="12">MAFF 305830</strain>
    </source>
</reference>
<evidence type="ECO:0000256" key="3">
    <source>
        <dbReference type="ARBA" id="ARBA00022679"/>
    </source>
</evidence>
<keyword evidence="5 8" id="KW-0863">Zinc-finger</keyword>
<dbReference type="GO" id="GO:0005634">
    <property type="term" value="C:nucleus"/>
    <property type="evidence" value="ECO:0007669"/>
    <property type="project" value="TreeGrafter"/>
</dbReference>
<feature type="region of interest" description="Disordered" evidence="9">
    <location>
        <begin position="75"/>
        <end position="102"/>
    </location>
</feature>
<dbReference type="SMART" id="SM00184">
    <property type="entry name" value="RING"/>
    <property type="match status" value="1"/>
</dbReference>
<feature type="compositionally biased region" description="Low complexity" evidence="9">
    <location>
        <begin position="131"/>
        <end position="154"/>
    </location>
</feature>
<evidence type="ECO:0000256" key="7">
    <source>
        <dbReference type="ARBA" id="ARBA00022833"/>
    </source>
</evidence>
<feature type="compositionally biased region" description="Basic and acidic residues" evidence="9">
    <location>
        <begin position="590"/>
        <end position="599"/>
    </location>
</feature>
<proteinExistence type="predicted"/>
<dbReference type="InterPro" id="IPR045191">
    <property type="entry name" value="MBR1/2-like"/>
</dbReference>
<dbReference type="Proteomes" id="UP000054097">
    <property type="component" value="Unassembled WGS sequence"/>
</dbReference>
<dbReference type="HOGENOM" id="CLU_294082_0_0_1"/>
<feature type="region of interest" description="Disordered" evidence="9">
    <location>
        <begin position="566"/>
        <end position="599"/>
    </location>
</feature>
<dbReference type="Gene3D" id="3.30.40.10">
    <property type="entry name" value="Zinc/RING finger domain, C3HC4 (zinc finger)"/>
    <property type="match status" value="1"/>
</dbReference>
<evidence type="ECO:0000256" key="6">
    <source>
        <dbReference type="ARBA" id="ARBA00022786"/>
    </source>
</evidence>